<comment type="similarity">
    <text evidence="2">Belongs to the cytidine and deoxycytidylate deaminase family.</text>
</comment>
<gene>
    <name evidence="15" type="ORF">CHIRRI_LOCUS4935</name>
</gene>
<feature type="binding site" evidence="13">
    <location>
        <position position="133"/>
    </location>
    <ligand>
        <name>Zn(2+)</name>
        <dbReference type="ChEBI" id="CHEBI:29105"/>
        <note>catalytic</note>
    </ligand>
</feature>
<evidence type="ECO:0000313" key="16">
    <source>
        <dbReference type="Proteomes" id="UP001153620"/>
    </source>
</evidence>
<feature type="binding site" evidence="13">
    <location>
        <position position="104"/>
    </location>
    <ligand>
        <name>Zn(2+)</name>
        <dbReference type="ChEBI" id="CHEBI:29105"/>
        <note>catalytic</note>
    </ligand>
</feature>
<evidence type="ECO:0000256" key="10">
    <source>
        <dbReference type="ARBA" id="ARBA00052978"/>
    </source>
</evidence>
<dbReference type="InterPro" id="IPR015517">
    <property type="entry name" value="dCMP_deaminase-rel"/>
</dbReference>
<protein>
    <recommendedName>
        <fullName evidence="11">Probable deoxycytidylate deaminase</fullName>
        <ecNumber evidence="8">3.5.4.12</ecNumber>
    </recommendedName>
    <alternativeName>
        <fullName evidence="9">dCMP deaminase</fullName>
    </alternativeName>
</protein>
<evidence type="ECO:0000256" key="13">
    <source>
        <dbReference type="PIRSR" id="PIRSR006019-2"/>
    </source>
</evidence>
<evidence type="ECO:0000256" key="7">
    <source>
        <dbReference type="ARBA" id="ARBA00037036"/>
    </source>
</evidence>
<evidence type="ECO:0000259" key="14">
    <source>
        <dbReference type="PROSITE" id="PS51747"/>
    </source>
</evidence>
<feature type="active site" description="Proton donor" evidence="12">
    <location>
        <position position="106"/>
    </location>
</feature>
<evidence type="ECO:0000256" key="6">
    <source>
        <dbReference type="ARBA" id="ARBA00022833"/>
    </source>
</evidence>
<evidence type="ECO:0000256" key="8">
    <source>
        <dbReference type="ARBA" id="ARBA00038938"/>
    </source>
</evidence>
<dbReference type="PANTHER" id="PTHR11086">
    <property type="entry name" value="DEOXYCYTIDYLATE DEAMINASE-RELATED"/>
    <property type="match status" value="1"/>
</dbReference>
<dbReference type="CDD" id="cd01286">
    <property type="entry name" value="deoxycytidylate_deaminase"/>
    <property type="match status" value="1"/>
</dbReference>
<dbReference type="Proteomes" id="UP001153620">
    <property type="component" value="Chromosome 2"/>
</dbReference>
<feature type="binding site" evidence="13">
    <location>
        <position position="130"/>
    </location>
    <ligand>
        <name>Zn(2+)</name>
        <dbReference type="ChEBI" id="CHEBI:29105"/>
        <note>catalytic</note>
    </ligand>
</feature>
<dbReference type="OrthoDB" id="6710946at2759"/>
<comment type="cofactor">
    <cofactor evidence="1 13">
        <name>Zn(2+)</name>
        <dbReference type="ChEBI" id="CHEBI:29105"/>
    </cofactor>
</comment>
<keyword evidence="5" id="KW-0378">Hydrolase</keyword>
<evidence type="ECO:0000313" key="15">
    <source>
        <dbReference type="EMBL" id="CAG9802019.1"/>
    </source>
</evidence>
<dbReference type="EMBL" id="OU895878">
    <property type="protein sequence ID" value="CAG9802019.1"/>
    <property type="molecule type" value="Genomic_DNA"/>
</dbReference>
<dbReference type="PIRSF" id="PIRSF006019">
    <property type="entry name" value="dCMP_deaminase"/>
    <property type="match status" value="1"/>
</dbReference>
<keyword evidence="4" id="KW-0545">Nucleotide biosynthesis</keyword>
<evidence type="ECO:0000256" key="2">
    <source>
        <dbReference type="ARBA" id="ARBA00006576"/>
    </source>
</evidence>
<dbReference type="Pfam" id="PF00383">
    <property type="entry name" value="dCMP_cyt_deam_1"/>
    <property type="match status" value="1"/>
</dbReference>
<evidence type="ECO:0000256" key="1">
    <source>
        <dbReference type="ARBA" id="ARBA00001947"/>
    </source>
</evidence>
<accession>A0A9N9RS53</accession>
<evidence type="ECO:0000256" key="4">
    <source>
        <dbReference type="ARBA" id="ARBA00022727"/>
    </source>
</evidence>
<dbReference type="GO" id="GO:0008270">
    <property type="term" value="F:zinc ion binding"/>
    <property type="evidence" value="ECO:0007669"/>
    <property type="project" value="InterPro"/>
</dbReference>
<dbReference type="PROSITE" id="PS51747">
    <property type="entry name" value="CYT_DCMP_DEAMINASES_2"/>
    <property type="match status" value="1"/>
</dbReference>
<dbReference type="SUPFAM" id="SSF53927">
    <property type="entry name" value="Cytidine deaminase-like"/>
    <property type="match status" value="1"/>
</dbReference>
<dbReference type="GO" id="GO:0005737">
    <property type="term" value="C:cytoplasm"/>
    <property type="evidence" value="ECO:0007669"/>
    <property type="project" value="TreeGrafter"/>
</dbReference>
<keyword evidence="3 13" id="KW-0479">Metal-binding</keyword>
<dbReference type="AlphaFoldDB" id="A0A9N9RS53"/>
<evidence type="ECO:0000256" key="12">
    <source>
        <dbReference type="PIRSR" id="PIRSR006019-1"/>
    </source>
</evidence>
<dbReference type="PROSITE" id="PS00903">
    <property type="entry name" value="CYT_DCMP_DEAMINASES_1"/>
    <property type="match status" value="1"/>
</dbReference>
<dbReference type="GO" id="GO:0004132">
    <property type="term" value="F:dCMP deaminase activity"/>
    <property type="evidence" value="ECO:0007669"/>
    <property type="project" value="UniProtKB-EC"/>
</dbReference>
<reference evidence="15" key="1">
    <citation type="submission" date="2022-01" db="EMBL/GenBank/DDBJ databases">
        <authorList>
            <person name="King R."/>
        </authorList>
    </citation>
    <scope>NUCLEOTIDE SEQUENCE</scope>
</reference>
<name>A0A9N9RS53_9DIPT</name>
<dbReference type="PANTHER" id="PTHR11086:SF18">
    <property type="entry name" value="DEOXYCYTIDYLATE DEAMINASE"/>
    <property type="match status" value="1"/>
</dbReference>
<dbReference type="GO" id="GO:0009165">
    <property type="term" value="P:nucleotide biosynthetic process"/>
    <property type="evidence" value="ECO:0007669"/>
    <property type="project" value="UniProtKB-KW"/>
</dbReference>
<dbReference type="InterPro" id="IPR035105">
    <property type="entry name" value="Deoxycytidylate_deaminase_dom"/>
</dbReference>
<evidence type="ECO:0000256" key="3">
    <source>
        <dbReference type="ARBA" id="ARBA00022723"/>
    </source>
</evidence>
<sequence length="192" mass="21914">MTENTNESVDEIMKISKIKFYDEDESAKRKDYLEWEEYFMGIAFLAAQRSKDPATQVGACIVDDDKKIVAIGYNGLPIKCSDDTFPWSKNSDDPLKNKYMYVCHAEVNAILNKNSIDVKGCTLYVALFPCNECSKIIIQSRIKEVVFCSDKHAEKPHTVASKRLLDAAGIKYRQFVPNHKKIIIDFDKINES</sequence>
<comment type="catalytic activity">
    <reaction evidence="10">
        <text>dCMP + H2O + H(+) = dUMP + NH4(+)</text>
        <dbReference type="Rhea" id="RHEA:22924"/>
        <dbReference type="ChEBI" id="CHEBI:15377"/>
        <dbReference type="ChEBI" id="CHEBI:15378"/>
        <dbReference type="ChEBI" id="CHEBI:28938"/>
        <dbReference type="ChEBI" id="CHEBI:57566"/>
        <dbReference type="ChEBI" id="CHEBI:246422"/>
        <dbReference type="EC" id="3.5.4.12"/>
    </reaction>
</comment>
<keyword evidence="16" id="KW-1185">Reference proteome</keyword>
<evidence type="ECO:0000256" key="11">
    <source>
        <dbReference type="ARBA" id="ARBA00071625"/>
    </source>
</evidence>
<evidence type="ECO:0000256" key="9">
    <source>
        <dbReference type="ARBA" id="ARBA00041763"/>
    </source>
</evidence>
<dbReference type="InterPro" id="IPR016473">
    <property type="entry name" value="dCMP_deaminase"/>
</dbReference>
<comment type="function">
    <text evidence="7">Supplies the nucleotide substrate for thymidylate synthetase.</text>
</comment>
<reference evidence="15" key="2">
    <citation type="submission" date="2022-10" db="EMBL/GenBank/DDBJ databases">
        <authorList>
            <consortium name="ENA_rothamsted_submissions"/>
            <consortium name="culmorum"/>
            <person name="King R."/>
        </authorList>
    </citation>
    <scope>NUCLEOTIDE SEQUENCE</scope>
</reference>
<dbReference type="InterPro" id="IPR002125">
    <property type="entry name" value="CMP_dCMP_dom"/>
</dbReference>
<dbReference type="FunFam" id="3.40.140.10:FF:000021">
    <property type="entry name" value="Deoxycytidylate deaminase"/>
    <property type="match status" value="1"/>
</dbReference>
<evidence type="ECO:0000256" key="5">
    <source>
        <dbReference type="ARBA" id="ARBA00022801"/>
    </source>
</evidence>
<feature type="domain" description="CMP/dCMP-type deaminase" evidence="14">
    <location>
        <begin position="34"/>
        <end position="172"/>
    </location>
</feature>
<organism evidence="15 16">
    <name type="scientific">Chironomus riparius</name>
    <dbReference type="NCBI Taxonomy" id="315576"/>
    <lineage>
        <taxon>Eukaryota</taxon>
        <taxon>Metazoa</taxon>
        <taxon>Ecdysozoa</taxon>
        <taxon>Arthropoda</taxon>
        <taxon>Hexapoda</taxon>
        <taxon>Insecta</taxon>
        <taxon>Pterygota</taxon>
        <taxon>Neoptera</taxon>
        <taxon>Endopterygota</taxon>
        <taxon>Diptera</taxon>
        <taxon>Nematocera</taxon>
        <taxon>Chironomoidea</taxon>
        <taxon>Chironomidae</taxon>
        <taxon>Chironominae</taxon>
        <taxon>Chironomus</taxon>
    </lineage>
</organism>
<proteinExistence type="inferred from homology"/>
<keyword evidence="6 13" id="KW-0862">Zinc</keyword>
<dbReference type="InterPro" id="IPR016193">
    <property type="entry name" value="Cytidine_deaminase-like"/>
</dbReference>
<dbReference type="GO" id="GO:0006220">
    <property type="term" value="P:pyrimidine nucleotide metabolic process"/>
    <property type="evidence" value="ECO:0007669"/>
    <property type="project" value="InterPro"/>
</dbReference>
<dbReference type="EC" id="3.5.4.12" evidence="8"/>
<dbReference type="Gene3D" id="3.40.140.10">
    <property type="entry name" value="Cytidine Deaminase, domain 2"/>
    <property type="match status" value="1"/>
</dbReference>
<dbReference type="InterPro" id="IPR016192">
    <property type="entry name" value="APOBEC/CMP_deaminase_Zn-bd"/>
</dbReference>